<dbReference type="Pfam" id="PF02826">
    <property type="entry name" value="2-Hacid_dh_C"/>
    <property type="match status" value="1"/>
</dbReference>
<dbReference type="PANTHER" id="PTHR42789">
    <property type="entry name" value="D-ISOMER SPECIFIC 2-HYDROXYACID DEHYDROGENASE FAMILY PROTEIN (AFU_ORTHOLOGUE AFUA_6G10090)"/>
    <property type="match status" value="1"/>
</dbReference>
<feature type="domain" description="D-isomer specific 2-hydroxyacid dehydrogenase NAD-binding" evidence="6">
    <location>
        <begin position="116"/>
        <end position="290"/>
    </location>
</feature>
<dbReference type="RefSeq" id="WP_073006514.1">
    <property type="nucleotide sequence ID" value="NZ_FQZO01000003.1"/>
</dbReference>
<dbReference type="PANTHER" id="PTHR42789:SF1">
    <property type="entry name" value="D-ISOMER SPECIFIC 2-HYDROXYACID DEHYDROGENASE FAMILY PROTEIN (AFU_ORTHOLOGUE AFUA_6G10090)"/>
    <property type="match status" value="1"/>
</dbReference>
<dbReference type="Gene3D" id="3.40.50.720">
    <property type="entry name" value="NAD(P)-binding Rossmann-like Domain"/>
    <property type="match status" value="2"/>
</dbReference>
<reference evidence="7 8" key="1">
    <citation type="submission" date="2016-11" db="EMBL/GenBank/DDBJ databases">
        <authorList>
            <person name="Jaros S."/>
            <person name="Januszkiewicz K."/>
            <person name="Wedrychowicz H."/>
        </authorList>
    </citation>
    <scope>NUCLEOTIDE SEQUENCE [LARGE SCALE GENOMIC DNA]</scope>
    <source>
        <strain evidence="7 8">DSM 21864</strain>
    </source>
</reference>
<evidence type="ECO:0000259" key="6">
    <source>
        <dbReference type="Pfam" id="PF02826"/>
    </source>
</evidence>
<dbReference type="InterPro" id="IPR006140">
    <property type="entry name" value="D-isomer_DH_NAD-bd"/>
</dbReference>
<protein>
    <submittedName>
        <fullName evidence="7">Phosphoglycerate dehydrogenase</fullName>
    </submittedName>
</protein>
<comment type="similarity">
    <text evidence="1 4">Belongs to the D-isomer specific 2-hydroxyacid dehydrogenase family.</text>
</comment>
<dbReference type="AlphaFoldDB" id="A0A1M6GTZ8"/>
<evidence type="ECO:0000256" key="1">
    <source>
        <dbReference type="ARBA" id="ARBA00005854"/>
    </source>
</evidence>
<evidence type="ECO:0000313" key="7">
    <source>
        <dbReference type="EMBL" id="SHJ13369.1"/>
    </source>
</evidence>
<dbReference type="InterPro" id="IPR006139">
    <property type="entry name" value="D-isomer_2_OHA_DH_cat_dom"/>
</dbReference>
<dbReference type="EMBL" id="FQZO01000003">
    <property type="protein sequence ID" value="SHJ13369.1"/>
    <property type="molecule type" value="Genomic_DNA"/>
</dbReference>
<keyword evidence="8" id="KW-1185">Reference proteome</keyword>
<name>A0A1M6GTZ8_9CLOT</name>
<dbReference type="GO" id="GO:0016616">
    <property type="term" value="F:oxidoreductase activity, acting on the CH-OH group of donors, NAD or NADP as acceptor"/>
    <property type="evidence" value="ECO:0007669"/>
    <property type="project" value="InterPro"/>
</dbReference>
<gene>
    <name evidence="7" type="ORF">SAMN05444401_2242</name>
</gene>
<organism evidence="7 8">
    <name type="scientific">Clostridium amylolyticum</name>
    <dbReference type="NCBI Taxonomy" id="1121298"/>
    <lineage>
        <taxon>Bacteria</taxon>
        <taxon>Bacillati</taxon>
        <taxon>Bacillota</taxon>
        <taxon>Clostridia</taxon>
        <taxon>Eubacteriales</taxon>
        <taxon>Clostridiaceae</taxon>
        <taxon>Clostridium</taxon>
    </lineage>
</organism>
<dbReference type="SUPFAM" id="SSF51735">
    <property type="entry name" value="NAD(P)-binding Rossmann-fold domains"/>
    <property type="match status" value="1"/>
</dbReference>
<evidence type="ECO:0000313" key="8">
    <source>
        <dbReference type="Proteomes" id="UP000184080"/>
    </source>
</evidence>
<keyword evidence="3" id="KW-0520">NAD</keyword>
<evidence type="ECO:0000259" key="5">
    <source>
        <dbReference type="Pfam" id="PF00389"/>
    </source>
</evidence>
<dbReference type="InterPro" id="IPR050857">
    <property type="entry name" value="D-2-hydroxyacid_DH"/>
</dbReference>
<dbReference type="CDD" id="cd12167">
    <property type="entry name" value="2-Hacid_dh_8"/>
    <property type="match status" value="1"/>
</dbReference>
<evidence type="ECO:0000256" key="4">
    <source>
        <dbReference type="RuleBase" id="RU003719"/>
    </source>
</evidence>
<dbReference type="OrthoDB" id="9805416at2"/>
<evidence type="ECO:0000256" key="3">
    <source>
        <dbReference type="ARBA" id="ARBA00023027"/>
    </source>
</evidence>
<proteinExistence type="inferred from homology"/>
<sequence length="332" mass="37695">MNILISMAKGDTQKTFFTKEVCLELETLGNITWNNMARQFTREEFREVLIDKDICITGWGCPKLDEYVIEKADKLKVLAHTGGSVAYIASEVLFDKGIKVLSGNNIYAESVAEGVMAYMLCSLRELIYYNNEVKEGRWREDIFFNESLLDKKVGLVGFGAIAKYLVKMLEPFRCKIKVYDPFLSEETLKEYGVQKATLEEIFQSCKIISIHASYRSETHHLINKNLLSMIQKDGLLINTARGGIIDEEALIEELEKNRFKAVLDVYEVEPLPLDSKLRTLQNVISIPHMGGPTVDRRSYVTQELINNIKSYMSGGEAPLEITKAYGLSMTNE</sequence>
<dbReference type="GO" id="GO:0051287">
    <property type="term" value="F:NAD binding"/>
    <property type="evidence" value="ECO:0007669"/>
    <property type="project" value="InterPro"/>
</dbReference>
<keyword evidence="2 4" id="KW-0560">Oxidoreductase</keyword>
<dbReference type="Pfam" id="PF00389">
    <property type="entry name" value="2-Hacid_dh"/>
    <property type="match status" value="1"/>
</dbReference>
<dbReference type="Proteomes" id="UP000184080">
    <property type="component" value="Unassembled WGS sequence"/>
</dbReference>
<evidence type="ECO:0000256" key="2">
    <source>
        <dbReference type="ARBA" id="ARBA00023002"/>
    </source>
</evidence>
<dbReference type="SUPFAM" id="SSF52283">
    <property type="entry name" value="Formate/glycerate dehydrogenase catalytic domain-like"/>
    <property type="match status" value="1"/>
</dbReference>
<dbReference type="STRING" id="1121298.SAMN05444401_2242"/>
<feature type="domain" description="D-isomer specific 2-hydroxyacid dehydrogenase catalytic" evidence="5">
    <location>
        <begin position="41"/>
        <end position="318"/>
    </location>
</feature>
<accession>A0A1M6GTZ8</accession>
<dbReference type="InterPro" id="IPR036291">
    <property type="entry name" value="NAD(P)-bd_dom_sf"/>
</dbReference>